<comment type="caution">
    <text evidence="14">The sequence shown here is derived from an EMBL/GenBank/DDBJ whole genome shotgun (WGS) entry which is preliminary data.</text>
</comment>
<dbReference type="SUPFAM" id="SSF52954">
    <property type="entry name" value="Class II aaRS ABD-related"/>
    <property type="match status" value="1"/>
</dbReference>
<evidence type="ECO:0000256" key="5">
    <source>
        <dbReference type="ARBA" id="ARBA00022598"/>
    </source>
</evidence>
<dbReference type="InterPro" id="IPR041715">
    <property type="entry name" value="HisRS-like_core"/>
</dbReference>
<evidence type="ECO:0000256" key="12">
    <source>
        <dbReference type="PIRSR" id="PIRSR001549-1"/>
    </source>
</evidence>
<protein>
    <recommendedName>
        <fullName evidence="11">Histidine--tRNA ligase</fullName>
        <ecNumber evidence="11">6.1.1.21</ecNumber>
    </recommendedName>
    <alternativeName>
        <fullName evidence="11">Histidyl-tRNA synthetase</fullName>
        <shortName evidence="11">HisRS</shortName>
    </alternativeName>
</protein>
<dbReference type="GO" id="GO:0005737">
    <property type="term" value="C:cytoplasm"/>
    <property type="evidence" value="ECO:0007669"/>
    <property type="project" value="UniProtKB-SubCell"/>
</dbReference>
<evidence type="ECO:0000313" key="14">
    <source>
        <dbReference type="EMBL" id="EJO15968.1"/>
    </source>
</evidence>
<comment type="catalytic activity">
    <reaction evidence="10 11">
        <text>tRNA(His) + L-histidine + ATP = L-histidyl-tRNA(His) + AMP + diphosphate + H(+)</text>
        <dbReference type="Rhea" id="RHEA:17313"/>
        <dbReference type="Rhea" id="RHEA-COMP:9665"/>
        <dbReference type="Rhea" id="RHEA-COMP:9689"/>
        <dbReference type="ChEBI" id="CHEBI:15378"/>
        <dbReference type="ChEBI" id="CHEBI:30616"/>
        <dbReference type="ChEBI" id="CHEBI:33019"/>
        <dbReference type="ChEBI" id="CHEBI:57595"/>
        <dbReference type="ChEBI" id="CHEBI:78442"/>
        <dbReference type="ChEBI" id="CHEBI:78527"/>
        <dbReference type="ChEBI" id="CHEBI:456215"/>
        <dbReference type="EC" id="6.1.1.21"/>
    </reaction>
</comment>
<dbReference type="GO" id="GO:0016740">
    <property type="term" value="F:transferase activity"/>
    <property type="evidence" value="ECO:0007669"/>
    <property type="project" value="UniProtKB-ARBA"/>
</dbReference>
<comment type="subcellular location">
    <subcellularLocation>
        <location evidence="1 11">Cytoplasm</location>
    </subcellularLocation>
</comment>
<evidence type="ECO:0000256" key="6">
    <source>
        <dbReference type="ARBA" id="ARBA00022741"/>
    </source>
</evidence>
<proteinExistence type="inferred from homology"/>
<dbReference type="CDD" id="cd00859">
    <property type="entry name" value="HisRS_anticodon"/>
    <property type="match status" value="1"/>
</dbReference>
<dbReference type="InterPro" id="IPR036621">
    <property type="entry name" value="Anticodon-bd_dom_sf"/>
</dbReference>
<dbReference type="PATRIC" id="fig|1200793.3.peg.1942"/>
<reference evidence="14 15" key="1">
    <citation type="journal article" date="2012" name="J. Bacteriol.">
        <title>Genome Sequence of the Lantibiotic Bacteriocin Producer Streptococcus salivarius Strain K12.</title>
        <authorList>
            <person name="Barretto C."/>
            <person name="Alvarez-Martin P."/>
            <person name="Foata F."/>
            <person name="Renault P."/>
            <person name="Berger B."/>
        </authorList>
    </citation>
    <scope>NUCLEOTIDE SEQUENCE [LARGE SCALE GENOMIC DNA]</scope>
    <source>
        <strain evidence="14 15">K12</strain>
    </source>
</reference>
<accession>J7TV97</accession>
<dbReference type="FunFam" id="3.30.930.10:FF:000005">
    <property type="entry name" value="Histidine--tRNA ligase"/>
    <property type="match status" value="1"/>
</dbReference>
<dbReference type="GO" id="GO:0005524">
    <property type="term" value="F:ATP binding"/>
    <property type="evidence" value="ECO:0007669"/>
    <property type="project" value="UniProtKB-UniRule"/>
</dbReference>
<dbReference type="PROSITE" id="PS50862">
    <property type="entry name" value="AA_TRNA_LIGASE_II"/>
    <property type="match status" value="1"/>
</dbReference>
<comment type="subunit">
    <text evidence="3 11">Homodimer.</text>
</comment>
<evidence type="ECO:0000256" key="8">
    <source>
        <dbReference type="ARBA" id="ARBA00022917"/>
    </source>
</evidence>
<evidence type="ECO:0000256" key="2">
    <source>
        <dbReference type="ARBA" id="ARBA00008226"/>
    </source>
</evidence>
<dbReference type="InterPro" id="IPR006195">
    <property type="entry name" value="aa-tRNA-synth_II"/>
</dbReference>
<dbReference type="PANTHER" id="PTHR43707">
    <property type="entry name" value="HISTIDYL-TRNA SYNTHETASE"/>
    <property type="match status" value="1"/>
</dbReference>
<keyword evidence="9 11" id="KW-0030">Aminoacyl-tRNA synthetase</keyword>
<keyword evidence="7 11" id="KW-0067">ATP-binding</keyword>
<dbReference type="SUPFAM" id="SSF55681">
    <property type="entry name" value="Class II aaRS and biotin synthetases"/>
    <property type="match status" value="1"/>
</dbReference>
<dbReference type="AlphaFoldDB" id="J7TV97"/>
<dbReference type="NCBIfam" id="TIGR00442">
    <property type="entry name" value="hisS"/>
    <property type="match status" value="1"/>
</dbReference>
<evidence type="ECO:0000313" key="15">
    <source>
        <dbReference type="Proteomes" id="UP000006983"/>
    </source>
</evidence>
<evidence type="ECO:0000256" key="10">
    <source>
        <dbReference type="ARBA" id="ARBA00047639"/>
    </source>
</evidence>
<dbReference type="Gene3D" id="3.40.50.800">
    <property type="entry name" value="Anticodon-binding domain"/>
    <property type="match status" value="1"/>
</dbReference>
<feature type="domain" description="Aminoacyl-transfer RNA synthetases class-II family profile" evidence="13">
    <location>
        <begin position="23"/>
        <end position="324"/>
    </location>
</feature>
<feature type="binding site" evidence="12">
    <location>
        <position position="114"/>
    </location>
    <ligand>
        <name>L-histidine</name>
        <dbReference type="ChEBI" id="CHEBI:57595"/>
    </ligand>
</feature>
<keyword evidence="8 11" id="KW-0648">Protein biosynthesis</keyword>
<feature type="binding site" evidence="12">
    <location>
        <position position="128"/>
    </location>
    <ligand>
        <name>L-histidine</name>
        <dbReference type="ChEBI" id="CHEBI:57595"/>
    </ligand>
</feature>
<organism evidence="14 15">
    <name type="scientific">Streptococcus salivarius K12</name>
    <dbReference type="NCBI Taxonomy" id="1200793"/>
    <lineage>
        <taxon>Bacteria</taxon>
        <taxon>Bacillati</taxon>
        <taxon>Bacillota</taxon>
        <taxon>Bacilli</taxon>
        <taxon>Lactobacillales</taxon>
        <taxon>Streptococcaceae</taxon>
        <taxon>Streptococcus</taxon>
    </lineage>
</organism>
<dbReference type="Pfam" id="PF03129">
    <property type="entry name" value="HGTP_anticodon"/>
    <property type="match status" value="1"/>
</dbReference>
<dbReference type="InterPro" id="IPR045864">
    <property type="entry name" value="aa-tRNA-synth_II/BPL/LPL"/>
</dbReference>
<dbReference type="Proteomes" id="UP000006983">
    <property type="component" value="Unassembled WGS sequence"/>
</dbReference>
<dbReference type="EMBL" id="ALIF01000006">
    <property type="protein sequence ID" value="EJO15968.1"/>
    <property type="molecule type" value="Genomic_DNA"/>
</dbReference>
<dbReference type="Gene3D" id="3.30.930.10">
    <property type="entry name" value="Bira Bifunctional Protein, Domain 2"/>
    <property type="match status" value="1"/>
</dbReference>
<dbReference type="GO" id="GO:0140096">
    <property type="term" value="F:catalytic activity, acting on a protein"/>
    <property type="evidence" value="ECO:0007669"/>
    <property type="project" value="UniProtKB-ARBA"/>
</dbReference>
<keyword evidence="5 11" id="KW-0436">Ligase</keyword>
<sequence>MKLQKPKGTQDILPADSAKWQYVENVARETFKKYNYGEIRTPMFEHYEVISRSVGDTTDIVTKEMYDFHDKGDRHITLRPEGTAPVVRSYVENKLFAPEVQKPVKVYYIGSMFRYERPQAGRLREFHQLGVECFGSKNPATDVETIAMAYQLFNTLGIKEVTLHLNSLGNTESRLAYRQALIDYLTPMRDTLSKDSQRRLDENPLRVLDSKEKEDKVAVENAPSILDYLDDESQAHFDEVRAMLDSLNIPYVIDTNMVRGLDYYNHTIFEFITTIDKSELTICAGGRYDSLVEYFGGPETAGFGFGLGLERLLLVLYKQGIELPVEESLDVYIAVLGSGANGKALELVQAIRYQGFKAERDYLGRKIKAQFKSADTFKAKTVITLGESEVESGQVNVKNNATREEVTVSFEELTKNFAAVLKQLEK</sequence>
<evidence type="ECO:0000256" key="11">
    <source>
        <dbReference type="HAMAP-Rule" id="MF_00127"/>
    </source>
</evidence>
<dbReference type="InterPro" id="IPR015807">
    <property type="entry name" value="His-tRNA-ligase"/>
</dbReference>
<dbReference type="PANTHER" id="PTHR43707:SF1">
    <property type="entry name" value="HISTIDINE--TRNA LIGASE, MITOCHONDRIAL-RELATED"/>
    <property type="match status" value="1"/>
</dbReference>
<gene>
    <name evidence="11" type="primary">hisS</name>
    <name evidence="14" type="ORF">RSSL_00885</name>
</gene>
<dbReference type="InterPro" id="IPR004516">
    <property type="entry name" value="HisRS/HisZ"/>
</dbReference>
<feature type="binding site" evidence="12">
    <location>
        <begin position="81"/>
        <end position="83"/>
    </location>
    <ligand>
        <name>L-histidine</name>
        <dbReference type="ChEBI" id="CHEBI:57595"/>
    </ligand>
</feature>
<feature type="binding site" evidence="12">
    <location>
        <position position="132"/>
    </location>
    <ligand>
        <name>L-histidine</name>
        <dbReference type="ChEBI" id="CHEBI:57595"/>
    </ligand>
</feature>
<keyword evidence="4 11" id="KW-0963">Cytoplasm</keyword>
<evidence type="ECO:0000256" key="4">
    <source>
        <dbReference type="ARBA" id="ARBA00022490"/>
    </source>
</evidence>
<evidence type="ECO:0000256" key="9">
    <source>
        <dbReference type="ARBA" id="ARBA00023146"/>
    </source>
</evidence>
<dbReference type="PIRSF" id="PIRSF001549">
    <property type="entry name" value="His-tRNA_synth"/>
    <property type="match status" value="1"/>
</dbReference>
<dbReference type="RefSeq" id="WP_002892123.1">
    <property type="nucleotide sequence ID" value="NZ_ALIF01000006.1"/>
</dbReference>
<dbReference type="GO" id="GO:0006427">
    <property type="term" value="P:histidyl-tRNA aminoacylation"/>
    <property type="evidence" value="ECO:0007669"/>
    <property type="project" value="UniProtKB-UniRule"/>
</dbReference>
<dbReference type="CDD" id="cd00773">
    <property type="entry name" value="HisRS-like_core"/>
    <property type="match status" value="1"/>
</dbReference>
<evidence type="ECO:0000256" key="1">
    <source>
        <dbReference type="ARBA" id="ARBA00004496"/>
    </source>
</evidence>
<dbReference type="InterPro" id="IPR033656">
    <property type="entry name" value="HisRS_anticodon"/>
</dbReference>
<dbReference type="EC" id="6.1.1.21" evidence="11"/>
<dbReference type="Pfam" id="PF13393">
    <property type="entry name" value="tRNA-synt_His"/>
    <property type="match status" value="1"/>
</dbReference>
<evidence type="ECO:0000259" key="13">
    <source>
        <dbReference type="PROSITE" id="PS50862"/>
    </source>
</evidence>
<dbReference type="GO" id="GO:0004821">
    <property type="term" value="F:histidine-tRNA ligase activity"/>
    <property type="evidence" value="ECO:0007669"/>
    <property type="project" value="UniProtKB-UniRule"/>
</dbReference>
<comment type="similarity">
    <text evidence="2 11">Belongs to the class-II aminoacyl-tRNA synthetase family.</text>
</comment>
<keyword evidence="15" id="KW-1185">Reference proteome</keyword>
<evidence type="ECO:0000256" key="3">
    <source>
        <dbReference type="ARBA" id="ARBA00011738"/>
    </source>
</evidence>
<evidence type="ECO:0000256" key="7">
    <source>
        <dbReference type="ARBA" id="ARBA00022840"/>
    </source>
</evidence>
<feature type="binding site" evidence="12">
    <location>
        <begin position="263"/>
        <end position="264"/>
    </location>
    <ligand>
        <name>L-histidine</name>
        <dbReference type="ChEBI" id="CHEBI:57595"/>
    </ligand>
</feature>
<dbReference type="HAMAP" id="MF_00127">
    <property type="entry name" value="His_tRNA_synth"/>
    <property type="match status" value="1"/>
</dbReference>
<keyword evidence="6 11" id="KW-0547">Nucleotide-binding</keyword>
<dbReference type="InterPro" id="IPR004154">
    <property type="entry name" value="Anticodon-bd"/>
</dbReference>
<name>J7TV97_STRSL</name>
<feature type="binding site" evidence="12">
    <location>
        <position position="259"/>
    </location>
    <ligand>
        <name>L-histidine</name>
        <dbReference type="ChEBI" id="CHEBI:57595"/>
    </ligand>
</feature>